<evidence type="ECO:0000313" key="1">
    <source>
        <dbReference type="EMBL" id="CDZ88844.1"/>
    </source>
</evidence>
<dbReference type="CDD" id="cd06193">
    <property type="entry name" value="siderophore_interacting"/>
    <property type="match status" value="1"/>
</dbReference>
<dbReference type="InterPro" id="IPR039261">
    <property type="entry name" value="FNR_nucleotide-bd"/>
</dbReference>
<name>A0A098BJC9_9NOCA</name>
<dbReference type="KEGG" id="rrz:CS378_08525"/>
<protein>
    <submittedName>
        <fullName evidence="1">Siderophore-interacting protein</fullName>
    </submittedName>
</protein>
<dbReference type="InterPro" id="IPR039374">
    <property type="entry name" value="SIP_fam"/>
</dbReference>
<dbReference type="PROSITE" id="PS51384">
    <property type="entry name" value="FAD_FR"/>
    <property type="match status" value="1"/>
</dbReference>
<dbReference type="AlphaFoldDB" id="A0A098BJC9"/>
<accession>A0A098BJC9</accession>
<dbReference type="InterPro" id="IPR013113">
    <property type="entry name" value="SIP_FAD-bd"/>
</dbReference>
<dbReference type="InterPro" id="IPR007037">
    <property type="entry name" value="SIP_rossman_dom"/>
</dbReference>
<dbReference type="Gene3D" id="3.40.50.80">
    <property type="entry name" value="Nucleotide-binding domain of ferredoxin-NADP reductase (FNR) module"/>
    <property type="match status" value="1"/>
</dbReference>
<reference evidence="1 2" key="1">
    <citation type="journal article" date="2014" name="Genome Announc.">
        <title>Draft Genome Sequence of Propane- and Butane-Oxidizing Actinobacterium Rhodococcus ruber IEGM 231.</title>
        <authorList>
            <person name="Ivshina I.B."/>
            <person name="Kuyukina M.S."/>
            <person name="Krivoruchko A.V."/>
            <person name="Barbe V."/>
            <person name="Fischer C."/>
        </authorList>
    </citation>
    <scope>NUCLEOTIDE SEQUENCE [LARGE SCALE GENOMIC DNA]</scope>
</reference>
<dbReference type="InterPro" id="IPR017927">
    <property type="entry name" value="FAD-bd_FR_type"/>
</dbReference>
<evidence type="ECO:0000313" key="2">
    <source>
        <dbReference type="Proteomes" id="UP000042997"/>
    </source>
</evidence>
<dbReference type="OrthoDB" id="3291337at2"/>
<gene>
    <name evidence="1" type="ORF">RHRU231_450011</name>
</gene>
<dbReference type="Pfam" id="PF08021">
    <property type="entry name" value="FAD_binding_9"/>
    <property type="match status" value="1"/>
</dbReference>
<organism evidence="1 2">
    <name type="scientific">Rhodococcus ruber</name>
    <dbReference type="NCBI Taxonomy" id="1830"/>
    <lineage>
        <taxon>Bacteria</taxon>
        <taxon>Bacillati</taxon>
        <taxon>Actinomycetota</taxon>
        <taxon>Actinomycetes</taxon>
        <taxon>Mycobacteriales</taxon>
        <taxon>Nocardiaceae</taxon>
        <taxon>Rhodococcus</taxon>
    </lineage>
</organism>
<dbReference type="RefSeq" id="WP_010592035.1">
    <property type="nucleotide sequence ID" value="NZ_CP023714.1"/>
</dbReference>
<dbReference type="Gene3D" id="2.40.30.10">
    <property type="entry name" value="Translation factors"/>
    <property type="match status" value="1"/>
</dbReference>
<dbReference type="eggNOG" id="COG2375">
    <property type="taxonomic scope" value="Bacteria"/>
</dbReference>
<dbReference type="PANTHER" id="PTHR30157">
    <property type="entry name" value="FERRIC REDUCTASE, NADPH-DEPENDENT"/>
    <property type="match status" value="1"/>
</dbReference>
<dbReference type="Proteomes" id="UP000042997">
    <property type="component" value="Unassembled WGS sequence"/>
</dbReference>
<sequence length="279" mass="29819">MAARTTTRTPPATREIVTAHVLAAEPLGASFVRVTVGGDGLARFAPMGFDQWFRMFLPGPGRHAPTLPGAADHSWWPQMQAMPEQIRPILRNYTVRDYREAGCGRYGPGAELVVDVATHGDTGPASAWARTAEPGAALALLDEGIMFHRPAGATWQIVVGDESALPAIAGILASSAERNDATVTEVFVEVSHLEDVAAQNLVTGPRTRVHPVTRTDVRPGAQVLDAVRAAELPDGPGYGFVVGESGLVTAMRRHLVRERGLEKSAVTFSGYWKYGAAAY</sequence>
<dbReference type="GeneID" id="66837072"/>
<dbReference type="EMBL" id="CCSD01000056">
    <property type="protein sequence ID" value="CDZ88844.1"/>
    <property type="molecule type" value="Genomic_DNA"/>
</dbReference>
<proteinExistence type="predicted"/>
<dbReference type="GO" id="GO:0016491">
    <property type="term" value="F:oxidoreductase activity"/>
    <property type="evidence" value="ECO:0007669"/>
    <property type="project" value="InterPro"/>
</dbReference>
<dbReference type="PANTHER" id="PTHR30157:SF0">
    <property type="entry name" value="NADPH-DEPENDENT FERRIC-CHELATE REDUCTASE"/>
    <property type="match status" value="1"/>
</dbReference>
<dbReference type="Pfam" id="PF04954">
    <property type="entry name" value="SIP"/>
    <property type="match status" value="1"/>
</dbReference>